<dbReference type="Gene3D" id="3.90.550.10">
    <property type="entry name" value="Spore Coat Polysaccharide Biosynthesis Protein SpsA, Chain A"/>
    <property type="match status" value="1"/>
</dbReference>
<evidence type="ECO:0000313" key="7">
    <source>
        <dbReference type="Proteomes" id="UP000274429"/>
    </source>
</evidence>
<evidence type="ECO:0000313" key="6">
    <source>
        <dbReference type="EMBL" id="VDM24650.1"/>
    </source>
</evidence>
<keyword evidence="4" id="KW-1015">Disulfide bond</keyword>
<gene>
    <name evidence="6" type="ORF">TTAC_LOCUS4308</name>
</gene>
<name>A0A0R3WU83_HYDTA</name>
<reference evidence="6 7" key="2">
    <citation type="submission" date="2018-11" db="EMBL/GenBank/DDBJ databases">
        <authorList>
            <consortium name="Pathogen Informatics"/>
        </authorList>
    </citation>
    <scope>NUCLEOTIDE SEQUENCE [LARGE SCALE GENOMIC DNA]</scope>
</reference>
<dbReference type="Pfam" id="PF09258">
    <property type="entry name" value="Glyco_transf_64"/>
    <property type="match status" value="1"/>
</dbReference>
<dbReference type="STRING" id="6205.A0A0R3WU83"/>
<comment type="similarity">
    <text evidence="2">Belongs to the glycosyltransferase 47 family.</text>
</comment>
<comment type="subcellular location">
    <subcellularLocation>
        <location evidence="1">Endoplasmic reticulum membrane</location>
        <topology evidence="1">Single-pass type II membrane protein</topology>
    </subcellularLocation>
</comment>
<keyword evidence="3" id="KW-0808">Transferase</keyword>
<dbReference type="InterPro" id="IPR015338">
    <property type="entry name" value="GT64_dom"/>
</dbReference>
<proteinExistence type="inferred from homology"/>
<evidence type="ECO:0000256" key="2">
    <source>
        <dbReference type="ARBA" id="ARBA00010271"/>
    </source>
</evidence>
<dbReference type="GO" id="GO:0016757">
    <property type="term" value="F:glycosyltransferase activity"/>
    <property type="evidence" value="ECO:0007669"/>
    <property type="project" value="InterPro"/>
</dbReference>
<evidence type="ECO:0000259" key="5">
    <source>
        <dbReference type="Pfam" id="PF09258"/>
    </source>
</evidence>
<sequence>MSSLAAVITTTLDIINSRVFPQNTPSYCDWNDPPLVSSVPSLEIAFPSNGQAICNRFTLLLVTGSHIKYLVSTLRFMVNSKYIREVFIIWRGDMADVASPFFLQQGNLPIRILPPFYNSKEQSIVHLPETSSSSFLFVSEDAILPSNVSEVDFAYEVYAIRVLELLPDEMNSLIVSQMLSCAEVVLPELAVQLSGRPPMVVSAQSLHGLPFSADSPKPAPAFNHSLSHPREQCLKLLAIKHLLPLRQKNLPFTVCPL</sequence>
<dbReference type="EMBL" id="UYWX01004121">
    <property type="protein sequence ID" value="VDM24650.1"/>
    <property type="molecule type" value="Genomic_DNA"/>
</dbReference>
<dbReference type="WBParaSite" id="TTAC_0000432301-mRNA-1">
    <property type="protein sequence ID" value="TTAC_0000432301-mRNA-1"/>
    <property type="gene ID" value="TTAC_0000432301"/>
</dbReference>
<organism evidence="8">
    <name type="scientific">Hydatigena taeniaeformis</name>
    <name type="common">Feline tapeworm</name>
    <name type="synonym">Taenia taeniaeformis</name>
    <dbReference type="NCBI Taxonomy" id="6205"/>
    <lineage>
        <taxon>Eukaryota</taxon>
        <taxon>Metazoa</taxon>
        <taxon>Spiralia</taxon>
        <taxon>Lophotrochozoa</taxon>
        <taxon>Platyhelminthes</taxon>
        <taxon>Cestoda</taxon>
        <taxon>Eucestoda</taxon>
        <taxon>Cyclophyllidea</taxon>
        <taxon>Taeniidae</taxon>
        <taxon>Hydatigera</taxon>
    </lineage>
</organism>
<keyword evidence="7" id="KW-1185">Reference proteome</keyword>
<feature type="domain" description="Glycosyl transferase 64" evidence="5">
    <location>
        <begin position="57"/>
        <end position="159"/>
    </location>
</feature>
<accession>A0A0R3WU83</accession>
<evidence type="ECO:0000256" key="1">
    <source>
        <dbReference type="ARBA" id="ARBA00004648"/>
    </source>
</evidence>
<dbReference type="Proteomes" id="UP000274429">
    <property type="component" value="Unassembled WGS sequence"/>
</dbReference>
<evidence type="ECO:0000313" key="8">
    <source>
        <dbReference type="WBParaSite" id="TTAC_0000432301-mRNA-1"/>
    </source>
</evidence>
<dbReference type="InterPro" id="IPR029044">
    <property type="entry name" value="Nucleotide-diphossugar_trans"/>
</dbReference>
<reference evidence="8" key="1">
    <citation type="submission" date="2017-02" db="UniProtKB">
        <authorList>
            <consortium name="WormBaseParasite"/>
        </authorList>
    </citation>
    <scope>IDENTIFICATION</scope>
</reference>
<dbReference type="GO" id="GO:1901135">
    <property type="term" value="P:carbohydrate derivative metabolic process"/>
    <property type="evidence" value="ECO:0007669"/>
    <property type="project" value="UniProtKB-ARBA"/>
</dbReference>
<protein>
    <submittedName>
        <fullName evidence="8">Glyco_transf_64 domain-containing protein</fullName>
    </submittedName>
</protein>
<dbReference type="OrthoDB" id="6253399at2759"/>
<evidence type="ECO:0000256" key="4">
    <source>
        <dbReference type="ARBA" id="ARBA00023157"/>
    </source>
</evidence>
<dbReference type="AlphaFoldDB" id="A0A0R3WU83"/>
<dbReference type="GO" id="GO:0005789">
    <property type="term" value="C:endoplasmic reticulum membrane"/>
    <property type="evidence" value="ECO:0007669"/>
    <property type="project" value="UniProtKB-SubCell"/>
</dbReference>
<evidence type="ECO:0000256" key="3">
    <source>
        <dbReference type="ARBA" id="ARBA00022679"/>
    </source>
</evidence>